<dbReference type="PANTHER" id="PTHR38687">
    <property type="entry name" value="CELL DIVISION PROTEIN DEDD-RELATED"/>
    <property type="match status" value="1"/>
</dbReference>
<evidence type="ECO:0000259" key="3">
    <source>
        <dbReference type="PROSITE" id="PS51724"/>
    </source>
</evidence>
<keyword evidence="2" id="KW-0812">Transmembrane</keyword>
<keyword evidence="6" id="KW-1185">Reference proteome</keyword>
<dbReference type="EMBL" id="JROI01000001">
    <property type="protein sequence ID" value="KGI79225.1"/>
    <property type="molecule type" value="Genomic_DNA"/>
</dbReference>
<dbReference type="GO" id="GO:0032153">
    <property type="term" value="C:cell division site"/>
    <property type="evidence" value="ECO:0007669"/>
    <property type="project" value="TreeGrafter"/>
</dbReference>
<dbReference type="InterPro" id="IPR052521">
    <property type="entry name" value="Cell_div_SPOR-domain"/>
</dbReference>
<keyword evidence="5" id="KW-0131">Cell cycle</keyword>
<dbReference type="InterPro" id="IPR007730">
    <property type="entry name" value="SPOR-like_dom"/>
</dbReference>
<protein>
    <submittedName>
        <fullName evidence="5">Cell division protein FtsN</fullName>
    </submittedName>
    <submittedName>
        <fullName evidence="4">Sporulation protein</fullName>
    </submittedName>
</protein>
<evidence type="ECO:0000256" key="2">
    <source>
        <dbReference type="SAM" id="Phobius"/>
    </source>
</evidence>
<dbReference type="Proteomes" id="UP000029708">
    <property type="component" value="Unassembled WGS sequence"/>
</dbReference>
<evidence type="ECO:0000313" key="6">
    <source>
        <dbReference type="Proteomes" id="UP000029708"/>
    </source>
</evidence>
<feature type="region of interest" description="Disordered" evidence="1">
    <location>
        <begin position="43"/>
        <end position="71"/>
    </location>
</feature>
<dbReference type="SUPFAM" id="SSF110997">
    <property type="entry name" value="Sporulation related repeat"/>
    <property type="match status" value="1"/>
</dbReference>
<reference evidence="5 7" key="2">
    <citation type="submission" date="2020-08" db="EMBL/GenBank/DDBJ databases">
        <title>Genomic Encyclopedia of Type Strains, Phase IV (KMG-IV): sequencing the most valuable type-strain genomes for metagenomic binning, comparative biology and taxonomic classification.</title>
        <authorList>
            <person name="Goeker M."/>
        </authorList>
    </citation>
    <scope>NUCLEOTIDE SEQUENCE [LARGE SCALE GENOMIC DNA]</scope>
    <source>
        <strain evidence="5 7">DSM 107085</strain>
    </source>
</reference>
<reference evidence="4 6" key="1">
    <citation type="submission" date="2014-09" db="EMBL/GenBank/DDBJ databases">
        <title>Xanthomonadaceae 3.5X direct submission.</title>
        <authorList>
            <person name="Fang T."/>
            <person name="Wang H."/>
        </authorList>
    </citation>
    <scope>NUCLEOTIDE SEQUENCE [LARGE SCALE GENOMIC DNA]</scope>
    <source>
        <strain evidence="4 6">3.5X</strain>
    </source>
</reference>
<dbReference type="GO" id="GO:0042834">
    <property type="term" value="F:peptidoglycan binding"/>
    <property type="evidence" value="ECO:0007669"/>
    <property type="project" value="InterPro"/>
</dbReference>
<dbReference type="GO" id="GO:0032506">
    <property type="term" value="P:cytokinetic process"/>
    <property type="evidence" value="ECO:0007669"/>
    <property type="project" value="TreeGrafter"/>
</dbReference>
<dbReference type="Pfam" id="PF05036">
    <property type="entry name" value="SPOR"/>
    <property type="match status" value="1"/>
</dbReference>
<organism evidence="4 6">
    <name type="scientific">Oleiagrimonas soli</name>
    <dbReference type="NCBI Taxonomy" id="1543381"/>
    <lineage>
        <taxon>Bacteria</taxon>
        <taxon>Pseudomonadati</taxon>
        <taxon>Pseudomonadota</taxon>
        <taxon>Gammaproteobacteria</taxon>
        <taxon>Lysobacterales</taxon>
        <taxon>Rhodanobacteraceae</taxon>
        <taxon>Oleiagrimonas</taxon>
    </lineage>
</organism>
<evidence type="ECO:0000313" key="4">
    <source>
        <dbReference type="EMBL" id="KGI79225.1"/>
    </source>
</evidence>
<evidence type="ECO:0000256" key="1">
    <source>
        <dbReference type="SAM" id="MobiDB-lite"/>
    </source>
</evidence>
<keyword evidence="5" id="KW-0132">Cell division</keyword>
<dbReference type="PROSITE" id="PS51724">
    <property type="entry name" value="SPOR"/>
    <property type="match status" value="1"/>
</dbReference>
<dbReference type="HOGENOM" id="CLU_076835_0_0_6"/>
<keyword evidence="2" id="KW-1133">Transmembrane helix</keyword>
<dbReference type="AlphaFoldDB" id="A0A099D1N3"/>
<dbReference type="Gene3D" id="3.30.70.1070">
    <property type="entry name" value="Sporulation related repeat"/>
    <property type="match status" value="1"/>
</dbReference>
<dbReference type="EMBL" id="JACHET010000001">
    <property type="protein sequence ID" value="MBB6184888.1"/>
    <property type="molecule type" value="Genomic_DNA"/>
</dbReference>
<dbReference type="OrthoDB" id="8558195at2"/>
<accession>A0A099D1N3</accession>
<evidence type="ECO:0000313" key="7">
    <source>
        <dbReference type="Proteomes" id="UP000560000"/>
    </source>
</evidence>
<dbReference type="STRING" id="1543381.LF63_0100070"/>
<gene>
    <name evidence="5" type="ORF">HNQ86_002233</name>
    <name evidence="4" type="ORF">LF63_0100070</name>
</gene>
<proteinExistence type="predicted"/>
<name>A0A099D1N3_9GAMM</name>
<dbReference type="InterPro" id="IPR036680">
    <property type="entry name" value="SPOR-like_sf"/>
</dbReference>
<keyword evidence="2" id="KW-0472">Membrane</keyword>
<sequence length="190" mass="20096">MAARKSKQAVRNGGFPAWGWVLIGLIVGAILMAMATRGGWLPMGRKHDGPQPNPNATVPRDSEPGVADQTGVKKKAKYDFYSVLPEKEVIIPDAEISRQAKAEAQPGTPAPADSGGYLLQVGSFPNAADAESMKAKLALQGFVADVKPVTIDGQTWNRVRLGPYASAAKLEAAKQRLASAGIKAIALKEH</sequence>
<feature type="domain" description="SPOR" evidence="3">
    <location>
        <begin position="111"/>
        <end position="189"/>
    </location>
</feature>
<dbReference type="GO" id="GO:0030428">
    <property type="term" value="C:cell septum"/>
    <property type="evidence" value="ECO:0007669"/>
    <property type="project" value="TreeGrafter"/>
</dbReference>
<dbReference type="PANTHER" id="PTHR38687:SF1">
    <property type="entry name" value="CELL DIVISION PROTEIN DEDD"/>
    <property type="match status" value="1"/>
</dbReference>
<evidence type="ECO:0000313" key="5">
    <source>
        <dbReference type="EMBL" id="MBB6184888.1"/>
    </source>
</evidence>
<dbReference type="RefSeq" id="WP_043098797.1">
    <property type="nucleotide sequence ID" value="NZ_JACHET010000001.1"/>
</dbReference>
<dbReference type="Proteomes" id="UP000560000">
    <property type="component" value="Unassembled WGS sequence"/>
</dbReference>
<feature type="transmembrane region" description="Helical" evidence="2">
    <location>
        <begin position="17"/>
        <end position="36"/>
    </location>
</feature>
<comment type="caution">
    <text evidence="4">The sequence shown here is derived from an EMBL/GenBank/DDBJ whole genome shotgun (WGS) entry which is preliminary data.</text>
</comment>